<dbReference type="Gene3D" id="3.90.320.10">
    <property type="match status" value="1"/>
</dbReference>
<dbReference type="Pfam" id="PF09810">
    <property type="entry name" value="Exo5"/>
    <property type="match status" value="2"/>
</dbReference>
<evidence type="ECO:0000313" key="3">
    <source>
        <dbReference type="Proteomes" id="UP000652761"/>
    </source>
</evidence>
<proteinExistence type="inferred from homology"/>
<keyword evidence="3" id="KW-1185">Reference proteome</keyword>
<dbReference type="GO" id="GO:0005634">
    <property type="term" value="C:nucleus"/>
    <property type="evidence" value="ECO:0007669"/>
    <property type="project" value="TreeGrafter"/>
</dbReference>
<reference evidence="2" key="1">
    <citation type="submission" date="2017-07" db="EMBL/GenBank/DDBJ databases">
        <title>Taro Niue Genome Assembly and Annotation.</title>
        <authorList>
            <person name="Atibalentja N."/>
            <person name="Keating K."/>
            <person name="Fields C.J."/>
        </authorList>
    </citation>
    <scope>NUCLEOTIDE SEQUENCE</scope>
    <source>
        <strain evidence="2">Niue_2</strain>
        <tissue evidence="2">Leaf</tissue>
    </source>
</reference>
<comment type="caution">
    <text evidence="2">The sequence shown here is derived from an EMBL/GenBank/DDBJ whole genome shotgun (WGS) entry which is preliminary data.</text>
</comment>
<name>A0A843XBN8_COLES</name>
<dbReference type="OrthoDB" id="354769at2759"/>
<evidence type="ECO:0008006" key="4">
    <source>
        <dbReference type="Google" id="ProtNLM"/>
    </source>
</evidence>
<dbReference type="Proteomes" id="UP000652761">
    <property type="component" value="Unassembled WGS sequence"/>
</dbReference>
<dbReference type="AlphaFoldDB" id="A0A843XBN8"/>
<evidence type="ECO:0000256" key="1">
    <source>
        <dbReference type="ARBA" id="ARBA00009797"/>
    </source>
</evidence>
<dbReference type="InterPro" id="IPR019190">
    <property type="entry name" value="EXOV"/>
</dbReference>
<dbReference type="GO" id="GO:0045145">
    <property type="term" value="F:single-stranded DNA 5'-3' DNA exonuclease activity"/>
    <property type="evidence" value="ECO:0007669"/>
    <property type="project" value="InterPro"/>
</dbReference>
<gene>
    <name evidence="2" type="ORF">Taro_049773</name>
</gene>
<protein>
    <recommendedName>
        <fullName evidence="4">Exonuclease V</fullName>
    </recommendedName>
</protein>
<dbReference type="PANTHER" id="PTHR14464:SF4">
    <property type="entry name" value="EXONUCLEASE V"/>
    <property type="match status" value="1"/>
</dbReference>
<evidence type="ECO:0000313" key="2">
    <source>
        <dbReference type="EMBL" id="MQM16814.1"/>
    </source>
</evidence>
<organism evidence="2 3">
    <name type="scientific">Colocasia esculenta</name>
    <name type="common">Wild taro</name>
    <name type="synonym">Arum esculentum</name>
    <dbReference type="NCBI Taxonomy" id="4460"/>
    <lineage>
        <taxon>Eukaryota</taxon>
        <taxon>Viridiplantae</taxon>
        <taxon>Streptophyta</taxon>
        <taxon>Embryophyta</taxon>
        <taxon>Tracheophyta</taxon>
        <taxon>Spermatophyta</taxon>
        <taxon>Magnoliopsida</taxon>
        <taxon>Liliopsida</taxon>
        <taxon>Araceae</taxon>
        <taxon>Aroideae</taxon>
        <taxon>Colocasieae</taxon>
        <taxon>Colocasia</taxon>
    </lineage>
</organism>
<accession>A0A843XBN8</accession>
<dbReference type="PANTHER" id="PTHR14464">
    <property type="entry name" value="EXONUCLEASE V"/>
    <property type="match status" value="1"/>
</dbReference>
<dbReference type="InterPro" id="IPR011604">
    <property type="entry name" value="PDDEXK-like_dom_sf"/>
</dbReference>
<dbReference type="GO" id="GO:0036297">
    <property type="term" value="P:interstrand cross-link repair"/>
    <property type="evidence" value="ECO:0007669"/>
    <property type="project" value="TreeGrafter"/>
</dbReference>
<dbReference type="EMBL" id="NMUH01007184">
    <property type="protein sequence ID" value="MQM16814.1"/>
    <property type="molecule type" value="Genomic_DNA"/>
</dbReference>
<sequence>MKFPHQGILKLGMVEGEWVVGVIDEIRMPLNEAVPRPLLVDTKTRYKATLPTEAQMRNSRFQLMCYKYLWDCIVADNFPSGDFYKCFDLDPQSTLSEDVGEYSARLGLRAKTLEDVVNYFIDTCYLLPSSQEKLMLRYEYQRDHSLLKEYVFDHDANWFKGQILKFLEFWSGVREASFVSKDEQWKCQFCKYASICSVTAGSDCSYRGSSTLLIRHISNISQIKRDPRRMDSHANPNILKVCEK</sequence>
<comment type="similarity">
    <text evidence="1">Belongs to the EXO5 family.</text>
</comment>